<organism evidence="2 3">
    <name type="scientific">Culex pipiens pipiens</name>
    <name type="common">Northern house mosquito</name>
    <dbReference type="NCBI Taxonomy" id="38569"/>
    <lineage>
        <taxon>Eukaryota</taxon>
        <taxon>Metazoa</taxon>
        <taxon>Ecdysozoa</taxon>
        <taxon>Arthropoda</taxon>
        <taxon>Hexapoda</taxon>
        <taxon>Insecta</taxon>
        <taxon>Pterygota</taxon>
        <taxon>Neoptera</taxon>
        <taxon>Endopterygota</taxon>
        <taxon>Diptera</taxon>
        <taxon>Nematocera</taxon>
        <taxon>Culicoidea</taxon>
        <taxon>Culicidae</taxon>
        <taxon>Culicinae</taxon>
        <taxon>Culicini</taxon>
        <taxon>Culex</taxon>
        <taxon>Culex</taxon>
    </lineage>
</organism>
<evidence type="ECO:0000313" key="2">
    <source>
        <dbReference type="EMBL" id="KAL1396446.1"/>
    </source>
</evidence>
<comment type="caution">
    <text evidence="2">The sequence shown here is derived from an EMBL/GenBank/DDBJ whole genome shotgun (WGS) entry which is preliminary data.</text>
</comment>
<protein>
    <recommendedName>
        <fullName evidence="4">Secreted protein</fullName>
    </recommendedName>
</protein>
<sequence>MIRFVQLAAVQLALLGQCWWCCINGQHISSEFEWGQRSVRDSVCFSGSFNSNPQYFSWIPIVKLFWFEPNNDVTKVSYIRVWADAPYQRFRAAMLMGGVGSRAPVPTVILVSRPWKLYANVVVYCQL</sequence>
<accession>A0ABD1D9W0</accession>
<dbReference type="EMBL" id="JBEHCU010006697">
    <property type="protein sequence ID" value="KAL1396446.1"/>
    <property type="molecule type" value="Genomic_DNA"/>
</dbReference>
<feature type="chain" id="PRO_5044889597" description="Secreted protein" evidence="1">
    <location>
        <begin position="21"/>
        <end position="127"/>
    </location>
</feature>
<gene>
    <name evidence="2" type="ORF">pipiens_010504</name>
</gene>
<name>A0ABD1D9W0_CULPP</name>
<evidence type="ECO:0000313" key="3">
    <source>
        <dbReference type="Proteomes" id="UP001562425"/>
    </source>
</evidence>
<dbReference type="AlphaFoldDB" id="A0ABD1D9W0"/>
<keyword evidence="3" id="KW-1185">Reference proteome</keyword>
<proteinExistence type="predicted"/>
<dbReference type="Proteomes" id="UP001562425">
    <property type="component" value="Unassembled WGS sequence"/>
</dbReference>
<evidence type="ECO:0000256" key="1">
    <source>
        <dbReference type="SAM" id="SignalP"/>
    </source>
</evidence>
<evidence type="ECO:0008006" key="4">
    <source>
        <dbReference type="Google" id="ProtNLM"/>
    </source>
</evidence>
<reference evidence="2 3" key="1">
    <citation type="submission" date="2024-05" db="EMBL/GenBank/DDBJ databases">
        <title>Culex pipiens pipiens assembly and annotation.</title>
        <authorList>
            <person name="Alout H."/>
            <person name="Durand T."/>
        </authorList>
    </citation>
    <scope>NUCLEOTIDE SEQUENCE [LARGE SCALE GENOMIC DNA]</scope>
    <source>
        <strain evidence="2">HA-2024</strain>
        <tissue evidence="2">Whole body</tissue>
    </source>
</reference>
<keyword evidence="1" id="KW-0732">Signal</keyword>
<feature type="signal peptide" evidence="1">
    <location>
        <begin position="1"/>
        <end position="20"/>
    </location>
</feature>